<dbReference type="InterPro" id="IPR034557">
    <property type="entry name" value="ThrcA_tRNA_MEthiotransferase"/>
</dbReference>
<dbReference type="SUPFAM" id="SSF102114">
    <property type="entry name" value="Radical SAM enzymes"/>
    <property type="match status" value="1"/>
</dbReference>
<evidence type="ECO:0000256" key="5">
    <source>
        <dbReference type="ARBA" id="ARBA00022490"/>
    </source>
</evidence>
<keyword evidence="8" id="KW-0819">tRNA processing</keyword>
<dbReference type="SFLD" id="SFLDF00295">
    <property type="entry name" value="threonylcarbamoyladenosine_tRN"/>
    <property type="match status" value="1"/>
</dbReference>
<dbReference type="SFLD" id="SFLDG01061">
    <property type="entry name" value="methylthiotransferase"/>
    <property type="match status" value="1"/>
</dbReference>
<dbReference type="PROSITE" id="PS50926">
    <property type="entry name" value="TRAM"/>
    <property type="match status" value="1"/>
</dbReference>
<feature type="domain" description="Radical SAM core" evidence="18">
    <location>
        <begin position="139"/>
        <end position="369"/>
    </location>
</feature>
<dbReference type="InterPro" id="IPR013848">
    <property type="entry name" value="Methylthiotransferase_N"/>
</dbReference>
<evidence type="ECO:0000256" key="14">
    <source>
        <dbReference type="ARBA" id="ARBA00061574"/>
    </source>
</evidence>
<dbReference type="GO" id="GO:0035598">
    <property type="term" value="F:tRNA (N(6)-L-threonylcarbamoyladenosine(37)-C(2))-methylthiotransferase activity"/>
    <property type="evidence" value="ECO:0007669"/>
    <property type="project" value="UniProtKB-EC"/>
</dbReference>
<evidence type="ECO:0000313" key="20">
    <source>
        <dbReference type="Proteomes" id="UP000252731"/>
    </source>
</evidence>
<evidence type="ECO:0000256" key="10">
    <source>
        <dbReference type="ARBA" id="ARBA00023004"/>
    </source>
</evidence>
<keyword evidence="20" id="KW-1185">Reference proteome</keyword>
<dbReference type="CDD" id="cd01335">
    <property type="entry name" value="Radical_SAM"/>
    <property type="match status" value="1"/>
</dbReference>
<dbReference type="GO" id="GO:0046872">
    <property type="term" value="F:metal ion binding"/>
    <property type="evidence" value="ECO:0007669"/>
    <property type="project" value="UniProtKB-KW"/>
</dbReference>
<keyword evidence="5" id="KW-0963">Cytoplasm</keyword>
<dbReference type="PANTHER" id="PTHR11918">
    <property type="entry name" value="RADICAL SAM PROTEINS"/>
    <property type="match status" value="1"/>
</dbReference>
<dbReference type="OrthoDB" id="9805215at2"/>
<evidence type="ECO:0000259" key="17">
    <source>
        <dbReference type="PROSITE" id="PS51449"/>
    </source>
</evidence>
<dbReference type="GO" id="GO:0051539">
    <property type="term" value="F:4 iron, 4 sulfur cluster binding"/>
    <property type="evidence" value="ECO:0007669"/>
    <property type="project" value="UniProtKB-KW"/>
</dbReference>
<dbReference type="SFLD" id="SFLDG01082">
    <property type="entry name" value="B12-binding_domain_containing"/>
    <property type="match status" value="1"/>
</dbReference>
<evidence type="ECO:0000256" key="2">
    <source>
        <dbReference type="ARBA" id="ARBA00002399"/>
    </source>
</evidence>
<dbReference type="NCBIfam" id="TIGR01579">
    <property type="entry name" value="MiaB-like-C"/>
    <property type="match status" value="1"/>
</dbReference>
<evidence type="ECO:0000259" key="16">
    <source>
        <dbReference type="PROSITE" id="PS50926"/>
    </source>
</evidence>
<comment type="similarity">
    <text evidence="14">Belongs to the methylthiotransferase family. MtaB subfamily.</text>
</comment>
<dbReference type="Gene3D" id="3.80.30.20">
    <property type="entry name" value="tm_1862 like domain"/>
    <property type="match status" value="1"/>
</dbReference>
<feature type="domain" description="MTTase N-terminal" evidence="17">
    <location>
        <begin position="2"/>
        <end position="114"/>
    </location>
</feature>
<dbReference type="InterPro" id="IPR058240">
    <property type="entry name" value="rSAM_sf"/>
</dbReference>
<evidence type="ECO:0000313" key="19">
    <source>
        <dbReference type="EMBL" id="RBP94087.1"/>
    </source>
</evidence>
<dbReference type="Pfam" id="PF00919">
    <property type="entry name" value="UPF0004"/>
    <property type="match status" value="1"/>
</dbReference>
<dbReference type="PANTHER" id="PTHR11918:SF45">
    <property type="entry name" value="THREONYLCARBAMOYLADENOSINE TRNA METHYLTHIOTRANSFERASE"/>
    <property type="match status" value="1"/>
</dbReference>
<dbReference type="InterPro" id="IPR023404">
    <property type="entry name" value="rSAM_horseshoe"/>
</dbReference>
<dbReference type="InterPro" id="IPR007197">
    <property type="entry name" value="rSAM"/>
</dbReference>
<evidence type="ECO:0000259" key="18">
    <source>
        <dbReference type="PROSITE" id="PS51918"/>
    </source>
</evidence>
<evidence type="ECO:0000256" key="11">
    <source>
        <dbReference type="ARBA" id="ARBA00023014"/>
    </source>
</evidence>
<dbReference type="PROSITE" id="PS51918">
    <property type="entry name" value="RADICAL_SAM"/>
    <property type="match status" value="1"/>
</dbReference>
<organism evidence="19 20">
    <name type="scientific">Cytobacillus firmus</name>
    <name type="common">Bacillus firmus</name>
    <dbReference type="NCBI Taxonomy" id="1399"/>
    <lineage>
        <taxon>Bacteria</taxon>
        <taxon>Bacillati</taxon>
        <taxon>Bacillota</taxon>
        <taxon>Bacilli</taxon>
        <taxon>Bacillales</taxon>
        <taxon>Bacillaceae</taxon>
        <taxon>Cytobacillus</taxon>
    </lineage>
</organism>
<dbReference type="SFLD" id="SFLDS00029">
    <property type="entry name" value="Radical_SAM"/>
    <property type="match status" value="1"/>
</dbReference>
<dbReference type="RefSeq" id="WP_113882789.1">
    <property type="nucleotide sequence ID" value="NZ_QNSF01000005.1"/>
</dbReference>
<accession>A0A366JYP9</accession>
<keyword evidence="6 19" id="KW-0808">Transferase</keyword>
<dbReference type="InterPro" id="IPR002792">
    <property type="entry name" value="TRAM_dom"/>
</dbReference>
<dbReference type="InterPro" id="IPR020612">
    <property type="entry name" value="Methylthiotransferase_CS"/>
</dbReference>
<evidence type="ECO:0000256" key="6">
    <source>
        <dbReference type="ARBA" id="ARBA00022679"/>
    </source>
</evidence>
<dbReference type="InterPro" id="IPR006467">
    <property type="entry name" value="MiaB-like_bact"/>
</dbReference>
<proteinExistence type="inferred from homology"/>
<dbReference type="PROSITE" id="PS01278">
    <property type="entry name" value="MTTASE_RADICAL"/>
    <property type="match status" value="1"/>
</dbReference>
<gene>
    <name evidence="19" type="ORF">DFO70_105331</name>
</gene>
<comment type="cofactor">
    <cofactor evidence="1">
        <name>[4Fe-4S] cluster</name>
        <dbReference type="ChEBI" id="CHEBI:49883"/>
    </cofactor>
</comment>
<keyword evidence="4" id="KW-0004">4Fe-4S</keyword>
<evidence type="ECO:0000256" key="7">
    <source>
        <dbReference type="ARBA" id="ARBA00022691"/>
    </source>
</evidence>
<dbReference type="FunFam" id="3.80.30.20:FF:000001">
    <property type="entry name" value="tRNA-2-methylthio-N(6)-dimethylallyladenosine synthase 2"/>
    <property type="match status" value="1"/>
</dbReference>
<evidence type="ECO:0000256" key="1">
    <source>
        <dbReference type="ARBA" id="ARBA00001966"/>
    </source>
</evidence>
<evidence type="ECO:0000256" key="4">
    <source>
        <dbReference type="ARBA" id="ARBA00022485"/>
    </source>
</evidence>
<dbReference type="Pfam" id="PF01938">
    <property type="entry name" value="TRAM"/>
    <property type="match status" value="1"/>
</dbReference>
<dbReference type="NCBIfam" id="TIGR00089">
    <property type="entry name" value="MiaB/RimO family radical SAM methylthiotransferase"/>
    <property type="match status" value="1"/>
</dbReference>
<comment type="catalytic activity">
    <reaction evidence="13">
        <text>N(6)-L-threonylcarbamoyladenosine(37) in tRNA + (sulfur carrier)-SH + AH2 + 2 S-adenosyl-L-methionine = 2-methylsulfanyl-N(6)-L-threonylcarbamoyladenosine(37) in tRNA + (sulfur carrier)-H + 5'-deoxyadenosine + L-methionine + A + S-adenosyl-L-homocysteine + 2 H(+)</text>
        <dbReference type="Rhea" id="RHEA:37075"/>
        <dbReference type="Rhea" id="RHEA-COMP:10163"/>
        <dbReference type="Rhea" id="RHEA-COMP:11092"/>
        <dbReference type="Rhea" id="RHEA-COMP:14737"/>
        <dbReference type="Rhea" id="RHEA-COMP:14739"/>
        <dbReference type="ChEBI" id="CHEBI:13193"/>
        <dbReference type="ChEBI" id="CHEBI:15378"/>
        <dbReference type="ChEBI" id="CHEBI:17319"/>
        <dbReference type="ChEBI" id="CHEBI:17499"/>
        <dbReference type="ChEBI" id="CHEBI:29917"/>
        <dbReference type="ChEBI" id="CHEBI:57844"/>
        <dbReference type="ChEBI" id="CHEBI:57856"/>
        <dbReference type="ChEBI" id="CHEBI:59789"/>
        <dbReference type="ChEBI" id="CHEBI:64428"/>
        <dbReference type="ChEBI" id="CHEBI:74418"/>
        <dbReference type="ChEBI" id="CHEBI:74420"/>
        <dbReference type="EC" id="2.8.4.5"/>
    </reaction>
</comment>
<protein>
    <recommendedName>
        <fullName evidence="15">Threonylcarbamoyladenosine tRNA methylthiotransferase MtaB</fullName>
        <ecNumber evidence="3">2.8.4.5</ecNumber>
    </recommendedName>
    <alternativeName>
        <fullName evidence="12">tRNA-t(6)A37 methylthiotransferase</fullName>
    </alternativeName>
</protein>
<evidence type="ECO:0000256" key="8">
    <source>
        <dbReference type="ARBA" id="ARBA00022694"/>
    </source>
</evidence>
<sequence length="450" mass="51194">MPAVAFHTLGCKVNHYETEAIWQLFKEAGYERTDFESVSDVYVINTCTVTNTGDKKSRQVIRRAIRKNPDAVICVTGCYAQTSPAEIMAIPGVDIVVGTQDRVKMLEYIEQYKQERQPINGVGNIMKNRVYEELDVPAFTDRTRASLKIQEGCNNFCTFCIIPWARGLMRSRDPKEVIRQAQQLVDAGYKEIVLTGIHTGGYGEDMKDYNLAMLLRDLEAQVKGLKRLRISSIEASQITDEVIEVMDQSKVVVRHLHIPLQSGSNTVLKRMRRKYTMEFFAERLERLKEALPGLAVTSDVIVGFPGETEEEFMETYNFIKEHKFSELHVFPYSKRTGTPAARMDDQIDEEVKNERVHRLIALSDQLAKEYASQYEDEVLEVIPEESFKESSDSSLFVGYTDNYLKVVFPAAEAMVGQIVKVKITKAGYPYNEGQFVRVLDDLSETKEAAV</sequence>
<evidence type="ECO:0000256" key="13">
    <source>
        <dbReference type="ARBA" id="ARBA00051661"/>
    </source>
</evidence>
<feature type="domain" description="TRAM" evidence="16">
    <location>
        <begin position="372"/>
        <end position="437"/>
    </location>
</feature>
<dbReference type="InterPro" id="IPR006638">
    <property type="entry name" value="Elp3/MiaA/NifB-like_rSAM"/>
</dbReference>
<dbReference type="PROSITE" id="PS51449">
    <property type="entry name" value="MTTASE_N"/>
    <property type="match status" value="1"/>
</dbReference>
<dbReference type="Pfam" id="PF04055">
    <property type="entry name" value="Radical_SAM"/>
    <property type="match status" value="1"/>
</dbReference>
<reference evidence="19 20" key="1">
    <citation type="submission" date="2018-06" db="EMBL/GenBank/DDBJ databases">
        <title>Freshwater and sediment microbial communities from various areas in North America, analyzing microbe dynamics in response to fracking.</title>
        <authorList>
            <person name="Lamendella R."/>
        </authorList>
    </citation>
    <scope>NUCLEOTIDE SEQUENCE [LARGE SCALE GENOMIC DNA]</scope>
    <source>
        <strain evidence="19 20">14_TX</strain>
    </source>
</reference>
<dbReference type="STRING" id="1399.VL14_13545"/>
<dbReference type="EMBL" id="QNSF01000005">
    <property type="protein sequence ID" value="RBP94087.1"/>
    <property type="molecule type" value="Genomic_DNA"/>
</dbReference>
<comment type="caution">
    <text evidence="19">The sequence shown here is derived from an EMBL/GenBank/DDBJ whole genome shotgun (WGS) entry which is preliminary data.</text>
</comment>
<dbReference type="SMART" id="SM00729">
    <property type="entry name" value="Elp3"/>
    <property type="match status" value="1"/>
</dbReference>
<dbReference type="Proteomes" id="UP000252731">
    <property type="component" value="Unassembled WGS sequence"/>
</dbReference>
<evidence type="ECO:0000256" key="3">
    <source>
        <dbReference type="ARBA" id="ARBA00013273"/>
    </source>
</evidence>
<dbReference type="InterPro" id="IPR005839">
    <property type="entry name" value="Methylthiotransferase"/>
</dbReference>
<comment type="function">
    <text evidence="2">Catalyzes the methylthiolation of N6-threonylcarbamoyladenosine (t(6)A), leading to the formation of 2-methylthio-N6-threonylcarbamoyladenosine (ms(2)t(6)A) at position 37 in tRNAs that read codons beginning with adenine.</text>
</comment>
<dbReference type="Gene3D" id="3.40.50.12160">
    <property type="entry name" value="Methylthiotransferase, N-terminal domain"/>
    <property type="match status" value="1"/>
</dbReference>
<keyword evidence="9" id="KW-0479">Metal-binding</keyword>
<name>A0A366JYP9_CYTFI</name>
<evidence type="ECO:0000256" key="9">
    <source>
        <dbReference type="ARBA" id="ARBA00022723"/>
    </source>
</evidence>
<dbReference type="EC" id="2.8.4.5" evidence="3"/>
<keyword evidence="10" id="KW-0408">Iron</keyword>
<evidence type="ECO:0000256" key="12">
    <source>
        <dbReference type="ARBA" id="ARBA00031213"/>
    </source>
</evidence>
<dbReference type="InterPro" id="IPR038135">
    <property type="entry name" value="Methylthiotransferase_N_sf"/>
</dbReference>
<dbReference type="FunFam" id="3.40.50.12160:FF:000004">
    <property type="entry name" value="Threonylcarbamoyladenosine tRNA methylthiotransferase MtaB"/>
    <property type="match status" value="1"/>
</dbReference>
<keyword evidence="7" id="KW-0949">S-adenosyl-L-methionine</keyword>
<keyword evidence="11" id="KW-0411">Iron-sulfur</keyword>
<evidence type="ECO:0000256" key="15">
    <source>
        <dbReference type="ARBA" id="ARBA00069898"/>
    </source>
</evidence>
<dbReference type="AlphaFoldDB" id="A0A366JYP9"/>